<dbReference type="NCBIfam" id="TIGR04348">
    <property type="entry name" value="selenoneine biosynthesis selenosugar synthase SenB"/>
    <property type="match status" value="1"/>
</dbReference>
<dbReference type="SUPFAM" id="SSF53756">
    <property type="entry name" value="UDP-Glycosyltransferase/glycogen phosphorylase"/>
    <property type="match status" value="1"/>
</dbReference>
<evidence type="ECO:0000313" key="3">
    <source>
        <dbReference type="Proteomes" id="UP000502041"/>
    </source>
</evidence>
<gene>
    <name evidence="2" type="ORF">HC248_02174</name>
</gene>
<dbReference type="InterPro" id="IPR027627">
    <property type="entry name" value="Glycosyltransferase_put"/>
</dbReference>
<dbReference type="RefSeq" id="WP_168922459.1">
    <property type="nucleotide sequence ID" value="NZ_CP051461.1"/>
</dbReference>
<name>A0A6H2HAN7_9BURK</name>
<protein>
    <recommendedName>
        <fullName evidence="1">Glycosyl transferase family 1 domain-containing protein</fullName>
    </recommendedName>
</protein>
<dbReference type="Gene3D" id="3.40.50.2000">
    <property type="entry name" value="Glycogen Phosphorylase B"/>
    <property type="match status" value="1"/>
</dbReference>
<dbReference type="KEGG" id="pvac:HC248_02174"/>
<reference evidence="2 3" key="1">
    <citation type="submission" date="2020-04" db="EMBL/GenBank/DDBJ databases">
        <title>Complete genome of a Psychrophilic, Marine, Gas Vacuolate Bacterium Polaromonas vacuolata KCTC 22033T.</title>
        <authorList>
            <person name="Hwang K."/>
            <person name="Kim K.M."/>
        </authorList>
    </citation>
    <scope>NUCLEOTIDE SEQUENCE [LARGE SCALE GENOMIC DNA]</scope>
    <source>
        <strain evidence="2 3">KCTC 22033</strain>
    </source>
</reference>
<evidence type="ECO:0000313" key="2">
    <source>
        <dbReference type="EMBL" id="QJC56863.1"/>
    </source>
</evidence>
<dbReference type="AlphaFoldDB" id="A0A6H2HAN7"/>
<dbReference type="Proteomes" id="UP000502041">
    <property type="component" value="Chromosome"/>
</dbReference>
<feature type="domain" description="Glycosyl transferase family 1" evidence="1">
    <location>
        <begin position="142"/>
        <end position="294"/>
    </location>
</feature>
<keyword evidence="3" id="KW-1185">Reference proteome</keyword>
<evidence type="ECO:0000259" key="1">
    <source>
        <dbReference type="Pfam" id="PF00534"/>
    </source>
</evidence>
<dbReference type="InterPro" id="IPR001296">
    <property type="entry name" value="Glyco_trans_1"/>
</dbReference>
<dbReference type="EMBL" id="CP051461">
    <property type="protein sequence ID" value="QJC56863.1"/>
    <property type="molecule type" value="Genomic_DNA"/>
</dbReference>
<organism evidence="2 3">
    <name type="scientific">Polaromonas vacuolata</name>
    <dbReference type="NCBI Taxonomy" id="37448"/>
    <lineage>
        <taxon>Bacteria</taxon>
        <taxon>Pseudomonadati</taxon>
        <taxon>Pseudomonadota</taxon>
        <taxon>Betaproteobacteria</taxon>
        <taxon>Burkholderiales</taxon>
        <taxon>Comamonadaceae</taxon>
        <taxon>Polaromonas</taxon>
    </lineage>
</organism>
<dbReference type="InterPro" id="IPR052622">
    <property type="entry name" value="Glycosyltransferase_G1"/>
</dbReference>
<dbReference type="Pfam" id="PF00534">
    <property type="entry name" value="Glycos_transf_1"/>
    <property type="match status" value="1"/>
</dbReference>
<sequence>MKQKIVIISPALKAANNGNWQTANRWQKMLSPYYQVRISQNWPDGPEAQHDKVMLALHARRSASSIAAWAKAHAPSQAANISSPGLAVVLTGTDLYRDIHEDAQAAHSLELAQCLVVLQECGPEALPEALRERAMVMFQSTSERRALVKTQRHLRVVMVGHLRDEKTPETLMNAARLIAPNEGILIDHIGAPLDANLGQLAEATAADCPHYRWLGSLSHAQTRRRIQQAHLLVHTSRMEGGAHVVMEAVRSNTPVLASNIDGNRGMLGADYAGYFDWNNAEQLVSLLRQARASQSNNNDDSDLLKTLQAQSHQRAALFAPETEQASLLKLVANLLNTSSNTIT</sequence>
<dbReference type="GO" id="GO:0016757">
    <property type="term" value="F:glycosyltransferase activity"/>
    <property type="evidence" value="ECO:0007669"/>
    <property type="project" value="InterPro"/>
</dbReference>
<dbReference type="PANTHER" id="PTHR46660">
    <property type="match status" value="1"/>
</dbReference>
<dbReference type="PANTHER" id="PTHR46660:SF2">
    <property type="entry name" value="GLYCOSYLTRANSFERASE 1 DOMAIN-CONTAINING PROTEIN 1"/>
    <property type="match status" value="1"/>
</dbReference>
<accession>A0A6H2HAN7</accession>
<proteinExistence type="predicted"/>